<dbReference type="RefSeq" id="XP_067927213.1">
    <property type="nucleotide sequence ID" value="XM_068060803.1"/>
</dbReference>
<dbReference type="EMBL" id="MIGC01000218">
    <property type="protein sequence ID" value="PHJ25567.1"/>
    <property type="molecule type" value="Genomic_DNA"/>
</dbReference>
<evidence type="ECO:0000313" key="3">
    <source>
        <dbReference type="Proteomes" id="UP000221165"/>
    </source>
</evidence>
<reference evidence="2 3" key="1">
    <citation type="journal article" date="2017" name="Int. J. Parasitol.">
        <title>The genome of the protozoan parasite Cystoisospora suis and a reverse vaccinology approach to identify vaccine candidates.</title>
        <authorList>
            <person name="Palmieri N."/>
            <person name="Shrestha A."/>
            <person name="Ruttkowski B."/>
            <person name="Beck T."/>
            <person name="Vogl C."/>
            <person name="Tomley F."/>
            <person name="Blake D.P."/>
            <person name="Joachim A."/>
        </authorList>
    </citation>
    <scope>NUCLEOTIDE SEQUENCE [LARGE SCALE GENOMIC DNA]</scope>
    <source>
        <strain evidence="2 3">Wien I</strain>
    </source>
</reference>
<protein>
    <recommendedName>
        <fullName evidence="4">Transmembrane protein</fullName>
    </recommendedName>
</protein>
<accession>A0A2C6LBS4</accession>
<comment type="caution">
    <text evidence="2">The sequence shown here is derived from an EMBL/GenBank/DDBJ whole genome shotgun (WGS) entry which is preliminary data.</text>
</comment>
<dbReference type="GeneID" id="94424014"/>
<dbReference type="VEuPathDB" id="ToxoDB:CSUI_000569"/>
<feature type="transmembrane region" description="Helical" evidence="1">
    <location>
        <begin position="58"/>
        <end position="76"/>
    </location>
</feature>
<dbReference type="AlphaFoldDB" id="A0A2C6LBS4"/>
<gene>
    <name evidence="2" type="ORF">CSUI_000569</name>
</gene>
<keyword evidence="1" id="KW-0812">Transmembrane</keyword>
<keyword evidence="1" id="KW-0472">Membrane</keyword>
<proteinExistence type="predicted"/>
<organism evidence="2 3">
    <name type="scientific">Cystoisospora suis</name>
    <dbReference type="NCBI Taxonomy" id="483139"/>
    <lineage>
        <taxon>Eukaryota</taxon>
        <taxon>Sar</taxon>
        <taxon>Alveolata</taxon>
        <taxon>Apicomplexa</taxon>
        <taxon>Conoidasida</taxon>
        <taxon>Coccidia</taxon>
        <taxon>Eucoccidiorida</taxon>
        <taxon>Eimeriorina</taxon>
        <taxon>Sarcocystidae</taxon>
        <taxon>Cystoisospora</taxon>
    </lineage>
</organism>
<keyword evidence="1" id="KW-1133">Transmembrane helix</keyword>
<sequence length="409" mass="43897">MSLRPVRLAGCGFVVAARTTRCTGHLAVVAMASSSTSVYGGISTQSDTRVAMRFGFSYMPFSFCRYLFFVLLLFYFQDQSPPFRASGFSVIAQKAGTPSSPIFRTAASHSRLVPDASRGLFVPLSAVVRTASPDGFPRCGGRSWSGVHSDRAVYTRAWGCQHTSPPRENVVSASHSLRCATLMRSASRPGHRSRAAVPTPLPVRSFCSHTALTSQQHVSSDLWGSRDSYALPASAGERGLAKLSQLTECVGTRAGTCSPVNVVSAFTTPPCFLEGVRGRGPSRSRMERVAQLFLGVITSGGASRLSRDSREEANDRQVTKCRLGEASEAGGKNHATVMSCDRELRKTEQVPGLVPLSSLKAPLKAVRVGHGYDLHHITLNPREATGPRFLRVAAPKGFCVLFAGLFKGA</sequence>
<evidence type="ECO:0000313" key="2">
    <source>
        <dbReference type="EMBL" id="PHJ25567.1"/>
    </source>
</evidence>
<dbReference type="Proteomes" id="UP000221165">
    <property type="component" value="Unassembled WGS sequence"/>
</dbReference>
<evidence type="ECO:0000256" key="1">
    <source>
        <dbReference type="SAM" id="Phobius"/>
    </source>
</evidence>
<evidence type="ECO:0008006" key="4">
    <source>
        <dbReference type="Google" id="ProtNLM"/>
    </source>
</evidence>
<name>A0A2C6LBS4_9APIC</name>
<dbReference type="OrthoDB" id="2015434at2759"/>
<keyword evidence="3" id="KW-1185">Reference proteome</keyword>